<evidence type="ECO:0000313" key="1">
    <source>
        <dbReference type="EMBL" id="EME84216.1"/>
    </source>
</evidence>
<organism evidence="1 2">
    <name type="scientific">Pseudocercospora fijiensis (strain CIRAD86)</name>
    <name type="common">Black leaf streak disease fungus</name>
    <name type="synonym">Mycosphaerella fijiensis</name>
    <dbReference type="NCBI Taxonomy" id="383855"/>
    <lineage>
        <taxon>Eukaryota</taxon>
        <taxon>Fungi</taxon>
        <taxon>Dikarya</taxon>
        <taxon>Ascomycota</taxon>
        <taxon>Pezizomycotina</taxon>
        <taxon>Dothideomycetes</taxon>
        <taxon>Dothideomycetidae</taxon>
        <taxon>Mycosphaerellales</taxon>
        <taxon>Mycosphaerellaceae</taxon>
        <taxon>Pseudocercospora</taxon>
    </lineage>
</organism>
<dbReference type="Proteomes" id="UP000016932">
    <property type="component" value="Unassembled WGS sequence"/>
</dbReference>
<proteinExistence type="predicted"/>
<evidence type="ECO:0000313" key="2">
    <source>
        <dbReference type="Proteomes" id="UP000016932"/>
    </source>
</evidence>
<keyword evidence="2" id="KW-1185">Reference proteome</keyword>
<dbReference type="VEuPathDB" id="FungiDB:MYCFIDRAFT_152463"/>
<name>M3AHZ8_PSEFD</name>
<dbReference type="AlphaFoldDB" id="M3AHZ8"/>
<feature type="non-terminal residue" evidence="1">
    <location>
        <position position="79"/>
    </location>
</feature>
<dbReference type="KEGG" id="pfj:MYCFIDRAFT_152463"/>
<dbReference type="OrthoDB" id="3162524at2759"/>
<feature type="non-terminal residue" evidence="1">
    <location>
        <position position="1"/>
    </location>
</feature>
<protein>
    <submittedName>
        <fullName evidence="1">Uncharacterized protein</fullName>
    </submittedName>
</protein>
<reference evidence="1 2" key="1">
    <citation type="journal article" date="2012" name="PLoS Pathog.">
        <title>Diverse lifestyles and strategies of plant pathogenesis encoded in the genomes of eighteen Dothideomycetes fungi.</title>
        <authorList>
            <person name="Ohm R.A."/>
            <person name="Feau N."/>
            <person name="Henrissat B."/>
            <person name="Schoch C.L."/>
            <person name="Horwitz B.A."/>
            <person name="Barry K.W."/>
            <person name="Condon B.J."/>
            <person name="Copeland A.C."/>
            <person name="Dhillon B."/>
            <person name="Glaser F."/>
            <person name="Hesse C.N."/>
            <person name="Kosti I."/>
            <person name="LaButti K."/>
            <person name="Lindquist E.A."/>
            <person name="Lucas S."/>
            <person name="Salamov A.A."/>
            <person name="Bradshaw R.E."/>
            <person name="Ciuffetti L."/>
            <person name="Hamelin R.C."/>
            <person name="Kema G.H.J."/>
            <person name="Lawrence C."/>
            <person name="Scott J.A."/>
            <person name="Spatafora J.W."/>
            <person name="Turgeon B.G."/>
            <person name="de Wit P.J.G.M."/>
            <person name="Zhong S."/>
            <person name="Goodwin S.B."/>
            <person name="Grigoriev I.V."/>
        </authorList>
    </citation>
    <scope>NUCLEOTIDE SEQUENCE [LARGE SCALE GENOMIC DNA]</scope>
    <source>
        <strain evidence="1 2">CIRAD86</strain>
    </source>
</reference>
<sequence>LCRYVWRGSNRYQIPDEAGEPDAASREGQENRSHWFPGSCYTTRLPSNLRPRSKCGNRNNFSIRLDTDVPLLGKQLLIH</sequence>
<accession>M3AHZ8</accession>
<dbReference type="HOGENOM" id="CLU_2612609_0_0_1"/>
<gene>
    <name evidence="1" type="ORF">MYCFIDRAFT_163048</name>
</gene>
<dbReference type="RefSeq" id="XP_007924840.1">
    <property type="nucleotide sequence ID" value="XM_007926649.1"/>
</dbReference>
<dbReference type="EMBL" id="KB446557">
    <property type="protein sequence ID" value="EME84216.1"/>
    <property type="molecule type" value="Genomic_DNA"/>
</dbReference>